<dbReference type="Gene3D" id="3.90.70.10">
    <property type="entry name" value="Cysteine proteinases"/>
    <property type="match status" value="1"/>
</dbReference>
<evidence type="ECO:0000256" key="3">
    <source>
        <dbReference type="ARBA" id="ARBA00022801"/>
    </source>
</evidence>
<dbReference type="Proteomes" id="UP000011087">
    <property type="component" value="Unassembled WGS sequence"/>
</dbReference>
<dbReference type="PANTHER" id="PTHR10183:SF379">
    <property type="entry name" value="CALPAIN-5"/>
    <property type="match status" value="1"/>
</dbReference>
<dbReference type="GeneID" id="17302168"/>
<gene>
    <name evidence="8" type="ORF">GUITHDRAFT_139068</name>
</gene>
<keyword evidence="10" id="KW-1185">Reference proteome</keyword>
<dbReference type="SMART" id="SM00230">
    <property type="entry name" value="CysPc"/>
    <property type="match status" value="1"/>
</dbReference>
<dbReference type="RefSeq" id="XP_005832499.1">
    <property type="nucleotide sequence ID" value="XM_005832442.1"/>
</dbReference>
<reference evidence="8 10" key="1">
    <citation type="journal article" date="2012" name="Nature">
        <title>Algal genomes reveal evolutionary mosaicism and the fate of nucleomorphs.</title>
        <authorList>
            <consortium name="DOE Joint Genome Institute"/>
            <person name="Curtis B.A."/>
            <person name="Tanifuji G."/>
            <person name="Burki F."/>
            <person name="Gruber A."/>
            <person name="Irimia M."/>
            <person name="Maruyama S."/>
            <person name="Arias M.C."/>
            <person name="Ball S.G."/>
            <person name="Gile G.H."/>
            <person name="Hirakawa Y."/>
            <person name="Hopkins J.F."/>
            <person name="Kuo A."/>
            <person name="Rensing S.A."/>
            <person name="Schmutz J."/>
            <person name="Symeonidi A."/>
            <person name="Elias M."/>
            <person name="Eveleigh R.J."/>
            <person name="Herman E.K."/>
            <person name="Klute M.J."/>
            <person name="Nakayama T."/>
            <person name="Obornik M."/>
            <person name="Reyes-Prieto A."/>
            <person name="Armbrust E.V."/>
            <person name="Aves S.J."/>
            <person name="Beiko R.G."/>
            <person name="Coutinho P."/>
            <person name="Dacks J.B."/>
            <person name="Durnford D.G."/>
            <person name="Fast N.M."/>
            <person name="Green B.R."/>
            <person name="Grisdale C.J."/>
            <person name="Hempel F."/>
            <person name="Henrissat B."/>
            <person name="Hoppner M.P."/>
            <person name="Ishida K."/>
            <person name="Kim E."/>
            <person name="Koreny L."/>
            <person name="Kroth P.G."/>
            <person name="Liu Y."/>
            <person name="Malik S.B."/>
            <person name="Maier U.G."/>
            <person name="McRose D."/>
            <person name="Mock T."/>
            <person name="Neilson J.A."/>
            <person name="Onodera N.T."/>
            <person name="Poole A.M."/>
            <person name="Pritham E.J."/>
            <person name="Richards T.A."/>
            <person name="Rocap G."/>
            <person name="Roy S.W."/>
            <person name="Sarai C."/>
            <person name="Schaack S."/>
            <person name="Shirato S."/>
            <person name="Slamovits C.H."/>
            <person name="Spencer D.F."/>
            <person name="Suzuki S."/>
            <person name="Worden A.Z."/>
            <person name="Zauner S."/>
            <person name="Barry K."/>
            <person name="Bell C."/>
            <person name="Bharti A.K."/>
            <person name="Crow J.A."/>
            <person name="Grimwood J."/>
            <person name="Kramer R."/>
            <person name="Lindquist E."/>
            <person name="Lucas S."/>
            <person name="Salamov A."/>
            <person name="McFadden G.I."/>
            <person name="Lane C.E."/>
            <person name="Keeling P.J."/>
            <person name="Gray M.W."/>
            <person name="Grigoriev I.V."/>
            <person name="Archibald J.M."/>
        </authorList>
    </citation>
    <scope>NUCLEOTIDE SEQUENCE</scope>
    <source>
        <strain evidence="8 10">CCMP2712</strain>
    </source>
</reference>
<reference evidence="10" key="2">
    <citation type="submission" date="2012-11" db="EMBL/GenBank/DDBJ databases">
        <authorList>
            <person name="Kuo A."/>
            <person name="Curtis B.A."/>
            <person name="Tanifuji G."/>
            <person name="Burki F."/>
            <person name="Gruber A."/>
            <person name="Irimia M."/>
            <person name="Maruyama S."/>
            <person name="Arias M.C."/>
            <person name="Ball S.G."/>
            <person name="Gile G.H."/>
            <person name="Hirakawa Y."/>
            <person name="Hopkins J.F."/>
            <person name="Rensing S.A."/>
            <person name="Schmutz J."/>
            <person name="Symeonidi A."/>
            <person name="Elias M."/>
            <person name="Eveleigh R.J."/>
            <person name="Herman E.K."/>
            <person name="Klute M.J."/>
            <person name="Nakayama T."/>
            <person name="Obornik M."/>
            <person name="Reyes-Prieto A."/>
            <person name="Armbrust E.V."/>
            <person name="Aves S.J."/>
            <person name="Beiko R.G."/>
            <person name="Coutinho P."/>
            <person name="Dacks J.B."/>
            <person name="Durnford D.G."/>
            <person name="Fast N.M."/>
            <person name="Green B.R."/>
            <person name="Grisdale C."/>
            <person name="Hempe F."/>
            <person name="Henrissat B."/>
            <person name="Hoppner M.P."/>
            <person name="Ishida K.-I."/>
            <person name="Kim E."/>
            <person name="Koreny L."/>
            <person name="Kroth P.G."/>
            <person name="Liu Y."/>
            <person name="Malik S.-B."/>
            <person name="Maier U.G."/>
            <person name="McRose D."/>
            <person name="Mock T."/>
            <person name="Neilson J.A."/>
            <person name="Onodera N.T."/>
            <person name="Poole A.M."/>
            <person name="Pritham E.J."/>
            <person name="Richards T.A."/>
            <person name="Rocap G."/>
            <person name="Roy S.W."/>
            <person name="Sarai C."/>
            <person name="Schaack S."/>
            <person name="Shirato S."/>
            <person name="Slamovits C.H."/>
            <person name="Spencer D.F."/>
            <person name="Suzuki S."/>
            <person name="Worden A.Z."/>
            <person name="Zauner S."/>
            <person name="Barry K."/>
            <person name="Bell C."/>
            <person name="Bharti A.K."/>
            <person name="Crow J.A."/>
            <person name="Grimwood J."/>
            <person name="Kramer R."/>
            <person name="Lindquist E."/>
            <person name="Lucas S."/>
            <person name="Salamov A."/>
            <person name="McFadden G.I."/>
            <person name="Lane C.E."/>
            <person name="Keeling P.J."/>
            <person name="Gray M.W."/>
            <person name="Grigoriev I.V."/>
            <person name="Archibald J.M."/>
        </authorList>
    </citation>
    <scope>NUCLEOTIDE SEQUENCE</scope>
    <source>
        <strain evidence="10">CCMP2712</strain>
    </source>
</reference>
<comment type="similarity">
    <text evidence="1">Belongs to the peptidase C2 family.</text>
</comment>
<dbReference type="HOGENOM" id="CLU_416491_0_0_1"/>
<organism evidence="8">
    <name type="scientific">Guillardia theta (strain CCMP2712)</name>
    <name type="common">Cryptophyte</name>
    <dbReference type="NCBI Taxonomy" id="905079"/>
    <lineage>
        <taxon>Eukaryota</taxon>
        <taxon>Cryptophyceae</taxon>
        <taxon>Pyrenomonadales</taxon>
        <taxon>Geminigeraceae</taxon>
        <taxon>Guillardia</taxon>
    </lineage>
</organism>
<evidence type="ECO:0000256" key="5">
    <source>
        <dbReference type="PIRSR" id="PIRSR622684-1"/>
    </source>
</evidence>
<evidence type="ECO:0000256" key="6">
    <source>
        <dbReference type="PROSITE-ProRule" id="PRU00239"/>
    </source>
</evidence>
<reference evidence="9" key="3">
    <citation type="submission" date="2016-03" db="UniProtKB">
        <authorList>
            <consortium name="EnsemblProtists"/>
        </authorList>
    </citation>
    <scope>IDENTIFICATION</scope>
</reference>
<keyword evidence="3 6" id="KW-0378">Hydrolase</keyword>
<dbReference type="InterPro" id="IPR022682">
    <property type="entry name" value="Calpain_domain_III"/>
</dbReference>
<evidence type="ECO:0000313" key="9">
    <source>
        <dbReference type="EnsemblProtists" id="EKX45519"/>
    </source>
</evidence>
<dbReference type="SUPFAM" id="SSF49758">
    <property type="entry name" value="Calpain large subunit, middle domain (domain III)"/>
    <property type="match status" value="2"/>
</dbReference>
<dbReference type="PROSITE" id="PS50330">
    <property type="entry name" value="UIM"/>
    <property type="match status" value="1"/>
</dbReference>
<dbReference type="eggNOG" id="KOG0045">
    <property type="taxonomic scope" value="Eukaryota"/>
</dbReference>
<dbReference type="OMA" id="RMHVAQQ"/>
<keyword evidence="2 6" id="KW-0645">Protease</keyword>
<dbReference type="InterPro" id="IPR038765">
    <property type="entry name" value="Papain-like_cys_pep_sf"/>
</dbReference>
<feature type="active site" evidence="5 6">
    <location>
        <position position="49"/>
    </location>
</feature>
<evidence type="ECO:0000313" key="8">
    <source>
        <dbReference type="EMBL" id="EKX45519.1"/>
    </source>
</evidence>
<dbReference type="SMART" id="SM00720">
    <property type="entry name" value="calpain_III"/>
    <property type="match status" value="1"/>
</dbReference>
<dbReference type="InterPro" id="IPR022683">
    <property type="entry name" value="Calpain_III"/>
</dbReference>
<protein>
    <recommendedName>
        <fullName evidence="7">Calpain catalytic domain-containing protein</fullName>
    </recommendedName>
</protein>
<dbReference type="OrthoDB" id="424753at2759"/>
<dbReference type="STRING" id="905079.L1JBM0"/>
<dbReference type="EMBL" id="JH992999">
    <property type="protein sequence ID" value="EKX45519.1"/>
    <property type="molecule type" value="Genomic_DNA"/>
</dbReference>
<dbReference type="AlphaFoldDB" id="L1JBM0"/>
<dbReference type="PROSITE" id="PS50203">
    <property type="entry name" value="CALPAIN_CAT"/>
    <property type="match status" value="1"/>
</dbReference>
<dbReference type="GO" id="GO:0004198">
    <property type="term" value="F:calcium-dependent cysteine-type endopeptidase activity"/>
    <property type="evidence" value="ECO:0007669"/>
    <property type="project" value="InterPro"/>
</dbReference>
<dbReference type="Pfam" id="PF00648">
    <property type="entry name" value="Peptidase_C2"/>
    <property type="match status" value="1"/>
</dbReference>
<feature type="domain" description="Calpain catalytic" evidence="7">
    <location>
        <begin position="43"/>
        <end position="291"/>
    </location>
</feature>
<name>L1JBM0_GUITC</name>
<accession>L1JBM0</accession>
<dbReference type="InterPro" id="IPR022684">
    <property type="entry name" value="Calpain_cysteine_protease"/>
</dbReference>
<evidence type="ECO:0000313" key="10">
    <source>
        <dbReference type="Proteomes" id="UP000011087"/>
    </source>
</evidence>
<feature type="active site" evidence="5 6">
    <location>
        <position position="202"/>
    </location>
</feature>
<dbReference type="PRINTS" id="PR00704">
    <property type="entry name" value="CALPAIN"/>
</dbReference>
<dbReference type="EnsemblProtists" id="EKX45519">
    <property type="protein sequence ID" value="EKX45519"/>
    <property type="gene ID" value="GUITHDRAFT_139068"/>
</dbReference>
<dbReference type="GO" id="GO:0006508">
    <property type="term" value="P:proteolysis"/>
    <property type="evidence" value="ECO:0007669"/>
    <property type="project" value="UniProtKB-KW"/>
</dbReference>
<dbReference type="Pfam" id="PF01067">
    <property type="entry name" value="Calpain_III"/>
    <property type="match status" value="2"/>
</dbReference>
<feature type="active site" evidence="5 6">
    <location>
        <position position="225"/>
    </location>
</feature>
<dbReference type="PaxDb" id="55529-EKX45519"/>
<proteinExistence type="inferred from homology"/>
<dbReference type="Gene3D" id="2.60.120.380">
    <property type="match status" value="2"/>
</dbReference>
<dbReference type="InterPro" id="IPR001300">
    <property type="entry name" value="Peptidase_C2_calpain_cat"/>
</dbReference>
<evidence type="ECO:0000256" key="2">
    <source>
        <dbReference type="ARBA" id="ARBA00022670"/>
    </source>
</evidence>
<evidence type="ECO:0000259" key="7">
    <source>
        <dbReference type="PROSITE" id="PS50203"/>
    </source>
</evidence>
<dbReference type="SMART" id="SM00726">
    <property type="entry name" value="UIM"/>
    <property type="match status" value="1"/>
</dbReference>
<dbReference type="InterPro" id="IPR003903">
    <property type="entry name" value="UIM_dom"/>
</dbReference>
<sequence length="659" mass="73992">MAGADWIARCRKQGEEIKKIGTRRSGRGDDRRRCAMESPRCSQGRLRDCWYLGALSIMAGRRRERLEALVCFGWVARGVHAVRFFVEGRWVVVVVDDLIPCDRFGRPIFGRCRKMEHCWVQIFEKAFAKLCGSYADIEGGSEEEALVCLTGGMPKIVDLREREELLLDGQMWVKLVKYSDNGHLMGCANHVAATSGNIIRDHAYSILSVYSVPHVPGDGLLLLRNPWGKHEWTGRYSRESPSWEDVDDNILSMLGLTREALRREVFEDGSFFMCWEDFYSHFDRIYVCKLPKSGSSRLTLEGSWRGERAGGCLNHPTFSDNPQYHLTVPFPSTILVQLFQKQDQSDQSWRLSTSPARHIGLYVVVANDLPEERALCYVKDAPGIMVAKTKVFLNAWQTSVKFRTAGYEKFVIFPCTFTPGVEGQFAVSVLTLGASRPVVLKELTLRHEKVAVEGEWGLESCGGCMNHATWLENPAVLLHVKTPGGKASLFLQLSIQLQASTGMGLYVFAYEGEPSIGRRNLVRSTEPFMVARQVSLDVSGLVGSFLVLPCTFEPMQHMGAFTLTLFKDPEIEASMELLSCSCRQLFSHGELGRVFSIPDRSLLLQEIHRLLQLPARLSASSQTPRESHGHRVRVTKEDEDEDLELAIALSLSEKEAGSS</sequence>
<dbReference type="SUPFAM" id="SSF54001">
    <property type="entry name" value="Cysteine proteinases"/>
    <property type="match status" value="1"/>
</dbReference>
<dbReference type="KEGG" id="gtt:GUITHDRAFT_139068"/>
<dbReference type="PANTHER" id="PTHR10183">
    <property type="entry name" value="CALPAIN"/>
    <property type="match status" value="1"/>
</dbReference>
<evidence type="ECO:0000256" key="4">
    <source>
        <dbReference type="ARBA" id="ARBA00022807"/>
    </source>
</evidence>
<dbReference type="InterPro" id="IPR036213">
    <property type="entry name" value="Calpain_III_sf"/>
</dbReference>
<evidence type="ECO:0000256" key="1">
    <source>
        <dbReference type="ARBA" id="ARBA00007623"/>
    </source>
</evidence>
<keyword evidence="4 6" id="KW-0788">Thiol protease</keyword>